<dbReference type="SUPFAM" id="SSF52266">
    <property type="entry name" value="SGNH hydrolase"/>
    <property type="match status" value="1"/>
</dbReference>
<dbReference type="AlphaFoldDB" id="A0A7G9GTL5"/>
<reference evidence="2 3" key="1">
    <citation type="submission" date="2020-08" db="EMBL/GenBank/DDBJ databases">
        <authorList>
            <person name="Liu C."/>
            <person name="Sun Q."/>
        </authorList>
    </citation>
    <scope>NUCLEOTIDE SEQUENCE [LARGE SCALE GENOMIC DNA]</scope>
    <source>
        <strain evidence="2 3">NSJ-61</strain>
    </source>
</reference>
<sequence length="381" mass="43348">MKTDPWVTWWSHAQRGCGLINQQQPTHQCVNIHRLPEASAIRFRFSNFYDTQDVEITNVTLTYHDQEFPITFQKASTYILHQDETILSDPVDIHCMAKDTLILDYDIITQQACTSGIDVSNDQDIQTDGVVIYLFHGIDIISKDIKGCICAFGDSIVEMAQWTNVLKEMLKEKGYVLINQGISGNRLLKDLQHIQMDASHAYILEGTTAQQKIEEPKIFQHIPITKQCFGKPGIKRLKQEILDTHNHMKAIICAIGINDLYQPGTFCAELLELPTLEEMQQAYTNIWQQIKDSECDLLVVGITSFLASDGASTEKEMMRLALNEWMKQSTLPDGFVAFDDILCDTNHVLFDDVHIGDHLHPNAYGGKKMANKIYQQLEKLL</sequence>
<name>A0A7G9GTL5_9FIRM</name>
<dbReference type="KEGG" id="ehn:H9Q80_09530"/>
<gene>
    <name evidence="2" type="ORF">H9Q80_09530</name>
</gene>
<dbReference type="Pfam" id="PF13472">
    <property type="entry name" value="Lipase_GDSL_2"/>
    <property type="match status" value="1"/>
</dbReference>
<dbReference type="EMBL" id="CP060636">
    <property type="protein sequence ID" value="QNM14147.1"/>
    <property type="molecule type" value="Genomic_DNA"/>
</dbReference>
<dbReference type="InterPro" id="IPR013830">
    <property type="entry name" value="SGNH_hydro"/>
</dbReference>
<evidence type="ECO:0000259" key="1">
    <source>
        <dbReference type="Pfam" id="PF13472"/>
    </source>
</evidence>
<evidence type="ECO:0000313" key="3">
    <source>
        <dbReference type="Proteomes" id="UP000515856"/>
    </source>
</evidence>
<accession>A0A7G9GTL5</accession>
<dbReference type="RefSeq" id="WP_158552356.1">
    <property type="nucleotide sequence ID" value="NZ_CP060636.1"/>
</dbReference>
<dbReference type="Gene3D" id="3.40.50.1110">
    <property type="entry name" value="SGNH hydrolase"/>
    <property type="match status" value="1"/>
</dbReference>
<protein>
    <recommendedName>
        <fullName evidence="1">SGNH hydrolase-type esterase domain-containing protein</fullName>
    </recommendedName>
</protein>
<dbReference type="PANTHER" id="PTHR43784">
    <property type="entry name" value="GDSL-LIKE LIPASE/ACYLHYDROLASE, PUTATIVE (AFU_ORTHOLOGUE AFUA_2G00820)-RELATED"/>
    <property type="match status" value="1"/>
</dbReference>
<keyword evidence="3" id="KW-1185">Reference proteome</keyword>
<dbReference type="Proteomes" id="UP000515856">
    <property type="component" value="Chromosome"/>
</dbReference>
<evidence type="ECO:0000313" key="2">
    <source>
        <dbReference type="EMBL" id="QNM14147.1"/>
    </source>
</evidence>
<feature type="domain" description="SGNH hydrolase-type esterase" evidence="1">
    <location>
        <begin position="151"/>
        <end position="365"/>
    </location>
</feature>
<dbReference type="PANTHER" id="PTHR43784:SF2">
    <property type="entry name" value="GDSL-LIKE LIPASE_ACYLHYDROLASE, PUTATIVE (AFU_ORTHOLOGUE AFUA_2G00820)-RELATED"/>
    <property type="match status" value="1"/>
</dbReference>
<dbReference type="InterPro" id="IPR036514">
    <property type="entry name" value="SGNH_hydro_sf"/>
</dbReference>
<organism evidence="2 3">
    <name type="scientific">[Eubacterium] hominis</name>
    <dbReference type="NCBI Taxonomy" id="2764325"/>
    <lineage>
        <taxon>Bacteria</taxon>
        <taxon>Bacillati</taxon>
        <taxon>Bacillota</taxon>
        <taxon>Erysipelotrichia</taxon>
        <taxon>Erysipelotrichales</taxon>
        <taxon>Erysipelotrichaceae</taxon>
        <taxon>Amedibacillus</taxon>
    </lineage>
</organism>
<proteinExistence type="predicted"/>
<dbReference type="InterPro" id="IPR053140">
    <property type="entry name" value="GDSL_Rv0518-like"/>
</dbReference>